<keyword evidence="10" id="KW-0482">Metalloprotease</keyword>
<evidence type="ECO:0000256" key="3">
    <source>
        <dbReference type="ARBA" id="ARBA00007931"/>
    </source>
</evidence>
<dbReference type="InterPro" id="IPR008915">
    <property type="entry name" value="Peptidase_M50"/>
</dbReference>
<dbReference type="EC" id="3.4.24.-" evidence="14"/>
<feature type="domain" description="Peptidase M50" evidence="13">
    <location>
        <begin position="113"/>
        <end position="171"/>
    </location>
</feature>
<dbReference type="EMBL" id="JBHUEM010000004">
    <property type="protein sequence ID" value="MFD1736039.1"/>
    <property type="molecule type" value="Genomic_DNA"/>
</dbReference>
<evidence type="ECO:0000259" key="13">
    <source>
        <dbReference type="Pfam" id="PF02163"/>
    </source>
</evidence>
<evidence type="ECO:0000313" key="14">
    <source>
        <dbReference type="EMBL" id="MFD1736039.1"/>
    </source>
</evidence>
<evidence type="ECO:0000256" key="1">
    <source>
        <dbReference type="ARBA" id="ARBA00001947"/>
    </source>
</evidence>
<dbReference type="PANTHER" id="PTHR39188">
    <property type="entry name" value="MEMBRANE-ASSOCIATED ZINC METALLOPROTEASE M50B"/>
    <property type="match status" value="1"/>
</dbReference>
<evidence type="ECO:0000256" key="8">
    <source>
        <dbReference type="ARBA" id="ARBA00022833"/>
    </source>
</evidence>
<keyword evidence="8" id="KW-0862">Zinc</keyword>
<dbReference type="PANTHER" id="PTHR39188:SF3">
    <property type="entry name" value="STAGE IV SPORULATION PROTEIN FB"/>
    <property type="match status" value="1"/>
</dbReference>
<evidence type="ECO:0000256" key="5">
    <source>
        <dbReference type="ARBA" id="ARBA00022692"/>
    </source>
</evidence>
<evidence type="ECO:0000256" key="9">
    <source>
        <dbReference type="ARBA" id="ARBA00022989"/>
    </source>
</evidence>
<reference evidence="15" key="1">
    <citation type="journal article" date="2019" name="Int. J. Syst. Evol. Microbiol.">
        <title>The Global Catalogue of Microorganisms (GCM) 10K type strain sequencing project: providing services to taxonomists for standard genome sequencing and annotation.</title>
        <authorList>
            <consortium name="The Broad Institute Genomics Platform"/>
            <consortium name="The Broad Institute Genome Sequencing Center for Infectious Disease"/>
            <person name="Wu L."/>
            <person name="Ma J."/>
        </authorList>
    </citation>
    <scope>NUCLEOTIDE SEQUENCE [LARGE SCALE GENOMIC DNA]</scope>
    <source>
        <strain evidence="15">CCUG 49339</strain>
    </source>
</reference>
<evidence type="ECO:0000256" key="10">
    <source>
        <dbReference type="ARBA" id="ARBA00023049"/>
    </source>
</evidence>
<comment type="caution">
    <text evidence="14">The sequence shown here is derived from an EMBL/GenBank/DDBJ whole genome shotgun (WGS) entry which is preliminary data.</text>
</comment>
<sequence>MTRNILTLTQKIQIHPLFWFVIGISIITAHFTELLIVFMTVLIHELGHACMAQFFHWRIKKIQLLPFGGVVELDEHGNRPLKEELLVILAGPFQHIWMIGVAFLFVKLQIISAPIFELFIYHNLIILCFNLLPVWPLDGGKLLFLLYSLRMPFTKAHRSMMITSISVILVIIMFTFLFEPYHFNLWIIVLFLLVSLYTEWKQRSFVYVRFLMERYYGKYSKIEKLKPLLVEEGEQVIDVLGKFFRGYKHLIVITEGNKRRELDENELLYEYFARKRTTSRVGDLTQEY</sequence>
<evidence type="ECO:0000313" key="15">
    <source>
        <dbReference type="Proteomes" id="UP001597214"/>
    </source>
</evidence>
<keyword evidence="6" id="KW-0479">Metal-binding</keyword>
<feature type="transmembrane region" description="Helical" evidence="12">
    <location>
        <begin position="183"/>
        <end position="200"/>
    </location>
</feature>
<comment type="similarity">
    <text evidence="3">Belongs to the peptidase M50B family.</text>
</comment>
<keyword evidence="11 12" id="KW-0472">Membrane</keyword>
<evidence type="ECO:0000256" key="4">
    <source>
        <dbReference type="ARBA" id="ARBA00022670"/>
    </source>
</evidence>
<dbReference type="Proteomes" id="UP001597214">
    <property type="component" value="Unassembled WGS sequence"/>
</dbReference>
<dbReference type="Pfam" id="PF02163">
    <property type="entry name" value="Peptidase_M50"/>
    <property type="match status" value="2"/>
</dbReference>
<evidence type="ECO:0000256" key="7">
    <source>
        <dbReference type="ARBA" id="ARBA00022801"/>
    </source>
</evidence>
<feature type="transmembrane region" description="Helical" evidence="12">
    <location>
        <begin position="85"/>
        <end position="106"/>
    </location>
</feature>
<feature type="transmembrane region" description="Helical" evidence="12">
    <location>
        <begin position="118"/>
        <end position="137"/>
    </location>
</feature>
<keyword evidence="7 14" id="KW-0378">Hydrolase</keyword>
<evidence type="ECO:0000256" key="12">
    <source>
        <dbReference type="SAM" id="Phobius"/>
    </source>
</evidence>
<protein>
    <submittedName>
        <fullName evidence="14">M50 family metallopeptidase</fullName>
        <ecNumber evidence="14">3.4.24.-</ecNumber>
    </submittedName>
</protein>
<evidence type="ECO:0000256" key="6">
    <source>
        <dbReference type="ARBA" id="ARBA00022723"/>
    </source>
</evidence>
<keyword evidence="9 12" id="KW-1133">Transmembrane helix</keyword>
<evidence type="ECO:0000256" key="11">
    <source>
        <dbReference type="ARBA" id="ARBA00023136"/>
    </source>
</evidence>
<dbReference type="GO" id="GO:0016787">
    <property type="term" value="F:hydrolase activity"/>
    <property type="evidence" value="ECO:0007669"/>
    <property type="project" value="UniProtKB-KW"/>
</dbReference>
<feature type="transmembrane region" description="Helical" evidence="12">
    <location>
        <begin position="12"/>
        <end position="29"/>
    </location>
</feature>
<accession>A0ABW4LLK8</accession>
<evidence type="ECO:0000256" key="2">
    <source>
        <dbReference type="ARBA" id="ARBA00004141"/>
    </source>
</evidence>
<keyword evidence="5 12" id="KW-0812">Transmembrane</keyword>
<gene>
    <name evidence="14" type="ORF">ACFSCX_05625</name>
</gene>
<dbReference type="CDD" id="cd06161">
    <property type="entry name" value="S2P-M50_SpoIVFB"/>
    <property type="match status" value="1"/>
</dbReference>
<feature type="domain" description="Peptidase M50" evidence="13">
    <location>
        <begin position="34"/>
        <end position="106"/>
    </location>
</feature>
<proteinExistence type="inferred from homology"/>
<comment type="subcellular location">
    <subcellularLocation>
        <location evidence="2">Membrane</location>
        <topology evidence="2">Multi-pass membrane protein</topology>
    </subcellularLocation>
</comment>
<comment type="cofactor">
    <cofactor evidence="1">
        <name>Zn(2+)</name>
        <dbReference type="ChEBI" id="CHEBI:29105"/>
    </cofactor>
</comment>
<keyword evidence="4" id="KW-0645">Protease</keyword>
<name>A0ABW4LLK8_9BACI</name>
<keyword evidence="15" id="KW-1185">Reference proteome</keyword>
<feature type="transmembrane region" description="Helical" evidence="12">
    <location>
        <begin position="158"/>
        <end position="177"/>
    </location>
</feature>
<organism evidence="14 15">
    <name type="scientific">Bacillus salitolerans</name>
    <dbReference type="NCBI Taxonomy" id="1437434"/>
    <lineage>
        <taxon>Bacteria</taxon>
        <taxon>Bacillati</taxon>
        <taxon>Bacillota</taxon>
        <taxon>Bacilli</taxon>
        <taxon>Bacillales</taxon>
        <taxon>Bacillaceae</taxon>
        <taxon>Bacillus</taxon>
    </lineage>
</organism>
<dbReference type="RefSeq" id="WP_377927174.1">
    <property type="nucleotide sequence ID" value="NZ_JBHUEM010000004.1"/>
</dbReference>